<dbReference type="AlphaFoldDB" id="A0A098Y6D6"/>
<reference evidence="2 3" key="1">
    <citation type="submission" date="2014-07" db="EMBL/GenBank/DDBJ databases">
        <title>Biosystematic studies on Modestobacter strains isolated from extreme hyper-arid desert soil and from historic building.</title>
        <authorList>
            <person name="Bukarasam K."/>
            <person name="Bull A."/>
            <person name="Girard G."/>
            <person name="van Wezel G."/>
            <person name="Goodfellow M."/>
        </authorList>
    </citation>
    <scope>NUCLEOTIDE SEQUENCE [LARGE SCALE GENOMIC DNA]</scope>
    <source>
        <strain evidence="2 3">KNN45-2b</strain>
    </source>
</reference>
<dbReference type="STRING" id="1522368.IN07_13190"/>
<organism evidence="2 3">
    <name type="scientific">Modestobacter caceresii</name>
    <dbReference type="NCBI Taxonomy" id="1522368"/>
    <lineage>
        <taxon>Bacteria</taxon>
        <taxon>Bacillati</taxon>
        <taxon>Actinomycetota</taxon>
        <taxon>Actinomycetes</taxon>
        <taxon>Geodermatophilales</taxon>
        <taxon>Geodermatophilaceae</taxon>
        <taxon>Modestobacter</taxon>
    </lineage>
</organism>
<dbReference type="InterPro" id="IPR023393">
    <property type="entry name" value="START-like_dom_sf"/>
</dbReference>
<dbReference type="Proteomes" id="UP000029713">
    <property type="component" value="Unassembled WGS sequence"/>
</dbReference>
<dbReference type="Gene3D" id="3.30.530.20">
    <property type="match status" value="1"/>
</dbReference>
<sequence>MANVEKSIDVDVPIRQVYDQWTQFETFPEFMNGVERITQLDERRTHWVTKIGGVEREFDAEITEQHPDERVAWKSTDGDTPHAGVVTFHKISDTTTRVMVQLDWEPQGVVEKVGAAVGVDDRQITADVKKFKEFIESRGTETGAWRGDVPREG</sequence>
<comment type="caution">
    <text evidence="2">The sequence shown here is derived from an EMBL/GenBank/DDBJ whole genome shotgun (WGS) entry which is preliminary data.</text>
</comment>
<dbReference type="InterPro" id="IPR005031">
    <property type="entry name" value="COQ10_START"/>
</dbReference>
<gene>
    <name evidence="2" type="ORF">IN07_13190</name>
</gene>
<accession>A0A098Y6D6</accession>
<feature type="domain" description="Coenzyme Q-binding protein COQ10 START" evidence="1">
    <location>
        <begin position="10"/>
        <end position="129"/>
    </location>
</feature>
<keyword evidence="3" id="KW-1185">Reference proteome</keyword>
<dbReference type="SUPFAM" id="SSF55961">
    <property type="entry name" value="Bet v1-like"/>
    <property type="match status" value="1"/>
</dbReference>
<dbReference type="OrthoDB" id="3695445at2"/>
<protein>
    <submittedName>
        <fullName evidence="2">Cyclase</fullName>
    </submittedName>
</protein>
<evidence type="ECO:0000313" key="3">
    <source>
        <dbReference type="Proteomes" id="UP000029713"/>
    </source>
</evidence>
<proteinExistence type="predicted"/>
<dbReference type="EMBL" id="JPMX01000058">
    <property type="protein sequence ID" value="KGH46059.1"/>
    <property type="molecule type" value="Genomic_DNA"/>
</dbReference>
<dbReference type="InterPro" id="IPR047137">
    <property type="entry name" value="ORF3"/>
</dbReference>
<dbReference type="PANTHER" id="PTHR33824:SF7">
    <property type="entry name" value="POLYKETIDE CYCLASE_DEHYDRASE AND LIPID TRANSPORT SUPERFAMILY PROTEIN"/>
    <property type="match status" value="1"/>
</dbReference>
<dbReference type="CDD" id="cd07817">
    <property type="entry name" value="SRPBCC_8"/>
    <property type="match status" value="1"/>
</dbReference>
<dbReference type="RefSeq" id="WP_036336300.1">
    <property type="nucleotide sequence ID" value="NZ_JPMX01000058.1"/>
</dbReference>
<dbReference type="PANTHER" id="PTHR33824">
    <property type="entry name" value="POLYKETIDE CYCLASE/DEHYDRASE AND LIPID TRANSPORT SUPERFAMILY PROTEIN"/>
    <property type="match status" value="1"/>
</dbReference>
<name>A0A098Y6D6_9ACTN</name>
<dbReference type="Pfam" id="PF03364">
    <property type="entry name" value="Polyketide_cyc"/>
    <property type="match status" value="1"/>
</dbReference>
<evidence type="ECO:0000313" key="2">
    <source>
        <dbReference type="EMBL" id="KGH46059.1"/>
    </source>
</evidence>
<evidence type="ECO:0000259" key="1">
    <source>
        <dbReference type="Pfam" id="PF03364"/>
    </source>
</evidence>